<proteinExistence type="predicted"/>
<protein>
    <submittedName>
        <fullName evidence="2">Transposase</fullName>
    </submittedName>
</protein>
<dbReference type="InterPro" id="IPR055247">
    <property type="entry name" value="InsJ-like_HTH"/>
</dbReference>
<evidence type="ECO:0000313" key="3">
    <source>
        <dbReference type="Proteomes" id="UP000253831"/>
    </source>
</evidence>
<dbReference type="Pfam" id="PF13518">
    <property type="entry name" value="HTH_28"/>
    <property type="match status" value="1"/>
</dbReference>
<gene>
    <name evidence="2" type="ORF">DVS81_19270</name>
</gene>
<dbReference type="EMBL" id="QPGA01000067">
    <property type="protein sequence ID" value="RDE48970.1"/>
    <property type="molecule type" value="Genomic_DNA"/>
</dbReference>
<reference evidence="2 3" key="1">
    <citation type="submission" date="2018-05" db="EMBL/GenBank/DDBJ databases">
        <title>Integrated omic analyses show evidence that a Ca. Accumulibacter phosphatis strain performs denitrification under micro-aerobic conditions.</title>
        <authorList>
            <person name="Camejo P.Y."/>
            <person name="Katherine M.D."/>
            <person name="Daniel N.R."/>
        </authorList>
    </citation>
    <scope>NUCLEOTIDE SEQUENCE [LARGE SCALE GENOMIC DNA]</scope>
    <source>
        <strain evidence="2">UW-LDO-IC</strain>
    </source>
</reference>
<dbReference type="SUPFAM" id="SSF46689">
    <property type="entry name" value="Homeodomain-like"/>
    <property type="match status" value="1"/>
</dbReference>
<feature type="domain" description="Insertion element IS150 protein InsJ-like helix-turn-helix" evidence="1">
    <location>
        <begin position="47"/>
        <end position="98"/>
    </location>
</feature>
<evidence type="ECO:0000259" key="1">
    <source>
        <dbReference type="Pfam" id="PF13518"/>
    </source>
</evidence>
<name>A0A369XHZ0_9PROT</name>
<accession>A0A369XHZ0</accession>
<dbReference type="Proteomes" id="UP000253831">
    <property type="component" value="Unassembled WGS sequence"/>
</dbReference>
<comment type="caution">
    <text evidence="2">The sequence shown here is derived from an EMBL/GenBank/DDBJ whole genome shotgun (WGS) entry which is preliminary data.</text>
</comment>
<dbReference type="InterPro" id="IPR009057">
    <property type="entry name" value="Homeodomain-like_sf"/>
</dbReference>
<dbReference type="AlphaFoldDB" id="A0A369XHZ0"/>
<sequence>MANSSKPDLKLLALAESGTVNPHAQDVQDVAFIGNDFFDARDLVQVRYEMLRRVRSEGQSIADIATRFGVSRPTFYKVQADFERAGLAGLLPAKRGPHGPHKITAEVMAFIETARTQEEGLDAQVLVERIAQHFGLAVHRRTVERALARSKKKRP</sequence>
<evidence type="ECO:0000313" key="2">
    <source>
        <dbReference type="EMBL" id="RDE48970.1"/>
    </source>
</evidence>
<organism evidence="2 3">
    <name type="scientific">Candidatus Accumulibacter meliphilus</name>
    <dbReference type="NCBI Taxonomy" id="2211374"/>
    <lineage>
        <taxon>Bacteria</taxon>
        <taxon>Pseudomonadati</taxon>
        <taxon>Pseudomonadota</taxon>
        <taxon>Betaproteobacteria</taxon>
        <taxon>Candidatus Accumulibacter</taxon>
    </lineage>
</organism>